<proteinExistence type="predicted"/>
<dbReference type="EMBL" id="JH993168">
    <property type="protein sequence ID" value="EKX32859.1"/>
    <property type="molecule type" value="Genomic_DNA"/>
</dbReference>
<dbReference type="RefSeq" id="XP_005819839.1">
    <property type="nucleotide sequence ID" value="XM_005819782.1"/>
</dbReference>
<evidence type="ECO:0000313" key="3">
    <source>
        <dbReference type="Proteomes" id="UP000011087"/>
    </source>
</evidence>
<gene>
    <name evidence="1" type="ORF">GUITHDRAFT_148338</name>
</gene>
<name>L1IAE2_GUITC</name>
<dbReference type="HOGENOM" id="CLU_1707622_0_0_1"/>
<sequence length="154" mass="17242">MKNDNLDEYDKKEQSEQAFIGYEEQSRYLYSFEGPQVSPSLALSDNDRSAIMAQPTSHPHQPSAVQVDKAIRISSDSSLLSGLKMCSTTSQVLAILREAVLSLSENNRRLQDRLSQVSGSAQLQMYQIPAANPQRDFHTQQYTVTPSIYNSRAV</sequence>
<accession>L1IAE2</accession>
<dbReference type="KEGG" id="gtt:GUITHDRAFT_148338"/>
<organism evidence="1">
    <name type="scientific">Guillardia theta (strain CCMP2712)</name>
    <name type="common">Cryptophyte</name>
    <dbReference type="NCBI Taxonomy" id="905079"/>
    <lineage>
        <taxon>Eukaryota</taxon>
        <taxon>Cryptophyceae</taxon>
        <taxon>Pyrenomonadales</taxon>
        <taxon>Geminigeraceae</taxon>
        <taxon>Guillardia</taxon>
    </lineage>
</organism>
<evidence type="ECO:0000313" key="2">
    <source>
        <dbReference type="EnsemblProtists" id="EKX32859"/>
    </source>
</evidence>
<reference evidence="1 3" key="1">
    <citation type="journal article" date="2012" name="Nature">
        <title>Algal genomes reveal evolutionary mosaicism and the fate of nucleomorphs.</title>
        <authorList>
            <consortium name="DOE Joint Genome Institute"/>
            <person name="Curtis B.A."/>
            <person name="Tanifuji G."/>
            <person name="Burki F."/>
            <person name="Gruber A."/>
            <person name="Irimia M."/>
            <person name="Maruyama S."/>
            <person name="Arias M.C."/>
            <person name="Ball S.G."/>
            <person name="Gile G.H."/>
            <person name="Hirakawa Y."/>
            <person name="Hopkins J.F."/>
            <person name="Kuo A."/>
            <person name="Rensing S.A."/>
            <person name="Schmutz J."/>
            <person name="Symeonidi A."/>
            <person name="Elias M."/>
            <person name="Eveleigh R.J."/>
            <person name="Herman E.K."/>
            <person name="Klute M.J."/>
            <person name="Nakayama T."/>
            <person name="Obornik M."/>
            <person name="Reyes-Prieto A."/>
            <person name="Armbrust E.V."/>
            <person name="Aves S.J."/>
            <person name="Beiko R.G."/>
            <person name="Coutinho P."/>
            <person name="Dacks J.B."/>
            <person name="Durnford D.G."/>
            <person name="Fast N.M."/>
            <person name="Green B.R."/>
            <person name="Grisdale C.J."/>
            <person name="Hempel F."/>
            <person name="Henrissat B."/>
            <person name="Hoppner M.P."/>
            <person name="Ishida K."/>
            <person name="Kim E."/>
            <person name="Koreny L."/>
            <person name="Kroth P.G."/>
            <person name="Liu Y."/>
            <person name="Malik S.B."/>
            <person name="Maier U.G."/>
            <person name="McRose D."/>
            <person name="Mock T."/>
            <person name="Neilson J.A."/>
            <person name="Onodera N.T."/>
            <person name="Poole A.M."/>
            <person name="Pritham E.J."/>
            <person name="Richards T.A."/>
            <person name="Rocap G."/>
            <person name="Roy S.W."/>
            <person name="Sarai C."/>
            <person name="Schaack S."/>
            <person name="Shirato S."/>
            <person name="Slamovits C.H."/>
            <person name="Spencer D.F."/>
            <person name="Suzuki S."/>
            <person name="Worden A.Z."/>
            <person name="Zauner S."/>
            <person name="Barry K."/>
            <person name="Bell C."/>
            <person name="Bharti A.K."/>
            <person name="Crow J.A."/>
            <person name="Grimwood J."/>
            <person name="Kramer R."/>
            <person name="Lindquist E."/>
            <person name="Lucas S."/>
            <person name="Salamov A."/>
            <person name="McFadden G.I."/>
            <person name="Lane C.E."/>
            <person name="Keeling P.J."/>
            <person name="Gray M.W."/>
            <person name="Grigoriev I.V."/>
            <person name="Archibald J.M."/>
        </authorList>
    </citation>
    <scope>NUCLEOTIDE SEQUENCE</scope>
    <source>
        <strain evidence="1 3">CCMP2712</strain>
    </source>
</reference>
<dbReference type="GeneID" id="17289591"/>
<evidence type="ECO:0000313" key="1">
    <source>
        <dbReference type="EMBL" id="EKX32859.1"/>
    </source>
</evidence>
<dbReference type="Proteomes" id="UP000011087">
    <property type="component" value="Unassembled WGS sequence"/>
</dbReference>
<dbReference type="EnsemblProtists" id="EKX32859">
    <property type="protein sequence ID" value="EKX32859"/>
    <property type="gene ID" value="GUITHDRAFT_148338"/>
</dbReference>
<keyword evidence="3" id="KW-1185">Reference proteome</keyword>
<protein>
    <submittedName>
        <fullName evidence="1 2">Uncharacterized protein</fullName>
    </submittedName>
</protein>
<dbReference type="AlphaFoldDB" id="L1IAE2"/>
<reference evidence="2" key="3">
    <citation type="submission" date="2015-06" db="UniProtKB">
        <authorList>
            <consortium name="EnsemblProtists"/>
        </authorList>
    </citation>
    <scope>IDENTIFICATION</scope>
</reference>
<reference evidence="3" key="2">
    <citation type="submission" date="2012-11" db="EMBL/GenBank/DDBJ databases">
        <authorList>
            <person name="Kuo A."/>
            <person name="Curtis B.A."/>
            <person name="Tanifuji G."/>
            <person name="Burki F."/>
            <person name="Gruber A."/>
            <person name="Irimia M."/>
            <person name="Maruyama S."/>
            <person name="Arias M.C."/>
            <person name="Ball S.G."/>
            <person name="Gile G.H."/>
            <person name="Hirakawa Y."/>
            <person name="Hopkins J.F."/>
            <person name="Rensing S.A."/>
            <person name="Schmutz J."/>
            <person name="Symeonidi A."/>
            <person name="Elias M."/>
            <person name="Eveleigh R.J."/>
            <person name="Herman E.K."/>
            <person name="Klute M.J."/>
            <person name="Nakayama T."/>
            <person name="Obornik M."/>
            <person name="Reyes-Prieto A."/>
            <person name="Armbrust E.V."/>
            <person name="Aves S.J."/>
            <person name="Beiko R.G."/>
            <person name="Coutinho P."/>
            <person name="Dacks J.B."/>
            <person name="Durnford D.G."/>
            <person name="Fast N.M."/>
            <person name="Green B.R."/>
            <person name="Grisdale C."/>
            <person name="Hempe F."/>
            <person name="Henrissat B."/>
            <person name="Hoppner M.P."/>
            <person name="Ishida K.-I."/>
            <person name="Kim E."/>
            <person name="Koreny L."/>
            <person name="Kroth P.G."/>
            <person name="Liu Y."/>
            <person name="Malik S.-B."/>
            <person name="Maier U.G."/>
            <person name="McRose D."/>
            <person name="Mock T."/>
            <person name="Neilson J.A."/>
            <person name="Onodera N.T."/>
            <person name="Poole A.M."/>
            <person name="Pritham E.J."/>
            <person name="Richards T.A."/>
            <person name="Rocap G."/>
            <person name="Roy S.W."/>
            <person name="Sarai C."/>
            <person name="Schaack S."/>
            <person name="Shirato S."/>
            <person name="Slamovits C.H."/>
            <person name="Spencer D.F."/>
            <person name="Suzuki S."/>
            <person name="Worden A.Z."/>
            <person name="Zauner S."/>
            <person name="Barry K."/>
            <person name="Bell C."/>
            <person name="Bharti A.K."/>
            <person name="Crow J.A."/>
            <person name="Grimwood J."/>
            <person name="Kramer R."/>
            <person name="Lindquist E."/>
            <person name="Lucas S."/>
            <person name="Salamov A."/>
            <person name="McFadden G.I."/>
            <person name="Lane C.E."/>
            <person name="Keeling P.J."/>
            <person name="Gray M.W."/>
            <person name="Grigoriev I.V."/>
            <person name="Archibald J.M."/>
        </authorList>
    </citation>
    <scope>NUCLEOTIDE SEQUENCE</scope>
    <source>
        <strain evidence="3">CCMP2712</strain>
    </source>
</reference>
<dbReference type="PaxDb" id="55529-EKX32859"/>